<dbReference type="Proteomes" id="UP000664832">
    <property type="component" value="Unassembled WGS sequence"/>
</dbReference>
<organism evidence="1 2">
    <name type="scientific">Candidatus Enterococcus courvalinii</name>
    <dbReference type="NCBI Taxonomy" id="2815329"/>
    <lineage>
        <taxon>Bacteria</taxon>
        <taxon>Bacillati</taxon>
        <taxon>Bacillota</taxon>
        <taxon>Bacilli</taxon>
        <taxon>Lactobacillales</taxon>
        <taxon>Enterococcaceae</taxon>
        <taxon>Enterococcus</taxon>
    </lineage>
</organism>
<sequence length="154" mass="17374">MLKVAVEHDAKSIINFIRSSKKNRGVFNLNFINSEEWLSLRGYRAAVFSSNYIVLISKSDGSNIDGVMILQNYDKSFNLTSLNVVNAVIKSDAMIDHAEISRIFNKTGVTKIKITMNKDCEDLTARLGLSNKEILNFNNETLYVYSEILDGEKV</sequence>
<gene>
    <name evidence="1" type="ORF">JZO71_03005</name>
</gene>
<accession>A0ABS3HXV5</accession>
<proteinExistence type="predicted"/>
<keyword evidence="2" id="KW-1185">Reference proteome</keyword>
<evidence type="ECO:0000313" key="1">
    <source>
        <dbReference type="EMBL" id="MBO0481292.1"/>
    </source>
</evidence>
<name>A0ABS3HXV5_9ENTE</name>
<protein>
    <submittedName>
        <fullName evidence="1">Uncharacterized protein</fullName>
    </submittedName>
</protein>
<dbReference type="RefSeq" id="WP_206898122.1">
    <property type="nucleotide sequence ID" value="NZ_JAFLWI010000003.1"/>
</dbReference>
<reference evidence="1 2" key="1">
    <citation type="submission" date="2021-03" db="EMBL/GenBank/DDBJ databases">
        <title>Enterococcal diversity collection.</title>
        <authorList>
            <person name="Gilmore M.S."/>
            <person name="Schwartzman J."/>
            <person name="Van Tyne D."/>
            <person name="Martin M."/>
            <person name="Earl A.M."/>
            <person name="Manson A.L."/>
            <person name="Straub T."/>
            <person name="Salamzade R."/>
            <person name="Saavedra J."/>
            <person name="Lebreton F."/>
            <person name="Prichula J."/>
            <person name="Schaufler K."/>
            <person name="Gaca A."/>
            <person name="Sgardioli B."/>
            <person name="Wagenaar J."/>
            <person name="Strong T."/>
        </authorList>
    </citation>
    <scope>NUCLEOTIDE SEQUENCE [LARGE SCALE GENOMIC DNA]</scope>
    <source>
        <strain evidence="1 2">MSG2901</strain>
    </source>
</reference>
<dbReference type="EMBL" id="JAFLWI010000003">
    <property type="protein sequence ID" value="MBO0481292.1"/>
    <property type="molecule type" value="Genomic_DNA"/>
</dbReference>
<comment type="caution">
    <text evidence="1">The sequence shown here is derived from an EMBL/GenBank/DDBJ whole genome shotgun (WGS) entry which is preliminary data.</text>
</comment>
<evidence type="ECO:0000313" key="2">
    <source>
        <dbReference type="Proteomes" id="UP000664832"/>
    </source>
</evidence>